<dbReference type="EMBL" id="CP144748">
    <property type="protein sequence ID" value="WVZ70541.1"/>
    <property type="molecule type" value="Genomic_DNA"/>
</dbReference>
<dbReference type="AlphaFoldDB" id="A0AAQ3WRA1"/>
<protein>
    <submittedName>
        <fullName evidence="1">Uncharacterized protein</fullName>
    </submittedName>
</protein>
<accession>A0AAQ3WRA1</accession>
<evidence type="ECO:0000313" key="1">
    <source>
        <dbReference type="EMBL" id="WVZ70541.1"/>
    </source>
</evidence>
<dbReference type="Proteomes" id="UP001341281">
    <property type="component" value="Chromosome 04"/>
</dbReference>
<proteinExistence type="predicted"/>
<name>A0AAQ3WRA1_PASNO</name>
<evidence type="ECO:0000313" key="2">
    <source>
        <dbReference type="Proteomes" id="UP001341281"/>
    </source>
</evidence>
<sequence>MAPGKGRAASQRQCHLGCREGDCRMVALPLAAARDHKCCRAPQLRGIVEGRRRLAVEGRHLDILRRGGRNTAARSAWERGGLLPGCQEEARRRRFGAGENAAAAWCRGGGPPPSWLIGSNELGERK</sequence>
<organism evidence="1 2">
    <name type="scientific">Paspalum notatum var. saurae</name>
    <dbReference type="NCBI Taxonomy" id="547442"/>
    <lineage>
        <taxon>Eukaryota</taxon>
        <taxon>Viridiplantae</taxon>
        <taxon>Streptophyta</taxon>
        <taxon>Embryophyta</taxon>
        <taxon>Tracheophyta</taxon>
        <taxon>Spermatophyta</taxon>
        <taxon>Magnoliopsida</taxon>
        <taxon>Liliopsida</taxon>
        <taxon>Poales</taxon>
        <taxon>Poaceae</taxon>
        <taxon>PACMAD clade</taxon>
        <taxon>Panicoideae</taxon>
        <taxon>Andropogonodae</taxon>
        <taxon>Paspaleae</taxon>
        <taxon>Paspalinae</taxon>
        <taxon>Paspalum</taxon>
    </lineage>
</organism>
<reference evidence="1 2" key="1">
    <citation type="submission" date="2024-02" db="EMBL/GenBank/DDBJ databases">
        <title>High-quality chromosome-scale genome assembly of Pensacola bahiagrass (Paspalum notatum Flugge var. saurae).</title>
        <authorList>
            <person name="Vega J.M."/>
            <person name="Podio M."/>
            <person name="Orjuela J."/>
            <person name="Siena L.A."/>
            <person name="Pessino S.C."/>
            <person name="Combes M.C."/>
            <person name="Mariac C."/>
            <person name="Albertini E."/>
            <person name="Pupilli F."/>
            <person name="Ortiz J.P.A."/>
            <person name="Leblanc O."/>
        </authorList>
    </citation>
    <scope>NUCLEOTIDE SEQUENCE [LARGE SCALE GENOMIC DNA]</scope>
    <source>
        <strain evidence="1">R1</strain>
        <tissue evidence="1">Leaf</tissue>
    </source>
</reference>
<keyword evidence="2" id="KW-1185">Reference proteome</keyword>
<gene>
    <name evidence="1" type="ORF">U9M48_019200</name>
</gene>